<sequence>MVPAGHRRVRPPRRRRCDLAAVGPVRGALAHAAPRRGTHHLGREGRRMTMTMEPTTSGGTTRAVDAGRLFSAGHRATLDAHLRAYGDLPTRNPDAMLAELEASGLTGRGGAAFPVWRKLSAALDAGGRRRGRAPILIANGTEGEPLSSKDAVLLRNAPHLVIDGMIAAAKTIGARNVLIVAEGDALRAIERAVDERPDARGIEVVEGAGGFVSGEASALVNLIENDDPRPVDRTKRLTTSGLRGRPTVVQNVETLAHLALIARHGARWFRSVGDPVDPGTRLVTVTGDVPRQGVYEIRTDATVRETLAALDLDFGTVAAALIGGYHGAWVPAHAFDLPLTALDLAPFDASPGAGIIHVLGDHRCGLEATAGIVTYLAGQSARQCGPCMFGLPTMVDRFAAVASGQAVEENAADLARLAGLVVGRGSCHHPDGTARLVRSALTVFDHDVRSHARSRCVRRAAAR</sequence>
<evidence type="ECO:0000256" key="4">
    <source>
        <dbReference type="ARBA" id="ARBA00023004"/>
    </source>
</evidence>
<dbReference type="AlphaFoldDB" id="A0A7G6YEQ6"/>
<evidence type="ECO:0000259" key="6">
    <source>
        <dbReference type="Pfam" id="PF01512"/>
    </source>
</evidence>
<evidence type="ECO:0000313" key="8">
    <source>
        <dbReference type="EMBL" id="QNE36971.1"/>
    </source>
</evidence>
<evidence type="ECO:0000256" key="1">
    <source>
        <dbReference type="ARBA" id="ARBA00007523"/>
    </source>
</evidence>
<dbReference type="SUPFAM" id="SSF140490">
    <property type="entry name" value="Nqo1C-terminal domain-like"/>
    <property type="match status" value="1"/>
</dbReference>
<dbReference type="Proteomes" id="UP000515511">
    <property type="component" value="Chromosome"/>
</dbReference>
<dbReference type="InterPro" id="IPR037225">
    <property type="entry name" value="Nuo51_FMN-bd_sf"/>
</dbReference>
<proteinExistence type="inferred from homology"/>
<reference evidence="9" key="1">
    <citation type="submission" date="2019-09" db="EMBL/GenBank/DDBJ databases">
        <title>Antimicrobial potential of Antarctic Bacteria.</title>
        <authorList>
            <person name="Benaud N."/>
            <person name="Edwards R.J."/>
            <person name="Ferrari B.C."/>
        </authorList>
    </citation>
    <scope>NUCLEOTIDE SEQUENCE [LARGE SCALE GENOMIC DNA]</scope>
    <source>
        <strain evidence="9">INR9</strain>
    </source>
</reference>
<evidence type="ECO:0000256" key="3">
    <source>
        <dbReference type="ARBA" id="ARBA00022723"/>
    </source>
</evidence>
<feature type="domain" description="NADH-ubiquinone oxidoreductase 51kDa subunit FMN-binding" evidence="6">
    <location>
        <begin position="101"/>
        <end position="258"/>
    </location>
</feature>
<dbReference type="PANTHER" id="PTHR43578">
    <property type="entry name" value="NADH-QUINONE OXIDOREDUCTASE SUBUNIT F"/>
    <property type="match status" value="1"/>
</dbReference>
<dbReference type="Pfam" id="PF01512">
    <property type="entry name" value="Complex1_51K"/>
    <property type="match status" value="1"/>
</dbReference>
<accession>A0A7G6YEQ6</accession>
<evidence type="ECO:0000259" key="7">
    <source>
        <dbReference type="Pfam" id="PF10589"/>
    </source>
</evidence>
<dbReference type="InterPro" id="IPR037207">
    <property type="entry name" value="Nuop51_4Fe4S-bd_sf"/>
</dbReference>
<keyword evidence="3" id="KW-0479">Metal-binding</keyword>
<name>A0A7G6YEQ6_9MICO</name>
<keyword evidence="5" id="KW-0411">Iron-sulfur</keyword>
<dbReference type="SUPFAM" id="SSF142984">
    <property type="entry name" value="Nqo1 middle domain-like"/>
    <property type="match status" value="1"/>
</dbReference>
<dbReference type="EMBL" id="CP043641">
    <property type="protein sequence ID" value="QNE36971.1"/>
    <property type="molecule type" value="Genomic_DNA"/>
</dbReference>
<protein>
    <submittedName>
        <fullName evidence="8">NADH-quinone oxidoreductase subunit F</fullName>
    </submittedName>
</protein>
<dbReference type="InterPro" id="IPR019575">
    <property type="entry name" value="Nuop51_4Fe4S-bd"/>
</dbReference>
<evidence type="ECO:0000256" key="5">
    <source>
        <dbReference type="ARBA" id="ARBA00023014"/>
    </source>
</evidence>
<dbReference type="Gene3D" id="3.40.50.11540">
    <property type="entry name" value="NADH-ubiquinone oxidoreductase 51kDa subunit"/>
    <property type="match status" value="1"/>
</dbReference>
<evidence type="ECO:0000313" key="9">
    <source>
        <dbReference type="Proteomes" id="UP000515511"/>
    </source>
</evidence>
<dbReference type="Gene3D" id="1.20.1440.230">
    <property type="entry name" value="NADH-ubiquinone oxidoreductase 51kDa subunit, iron-sulphur binding domain"/>
    <property type="match status" value="1"/>
</dbReference>
<dbReference type="PANTHER" id="PTHR43578:SF3">
    <property type="entry name" value="NADH-QUINONE OXIDOREDUCTASE SUBUNIT F"/>
    <property type="match status" value="1"/>
</dbReference>
<dbReference type="InterPro" id="IPR011538">
    <property type="entry name" value="Nuo51_FMN-bd"/>
</dbReference>
<dbReference type="GO" id="GO:0046872">
    <property type="term" value="F:metal ion binding"/>
    <property type="evidence" value="ECO:0007669"/>
    <property type="project" value="UniProtKB-KW"/>
</dbReference>
<dbReference type="Gene3D" id="3.10.20.600">
    <property type="match status" value="1"/>
</dbReference>
<dbReference type="Pfam" id="PF10589">
    <property type="entry name" value="NADH_4Fe-4S"/>
    <property type="match status" value="1"/>
</dbReference>
<keyword evidence="4" id="KW-0408">Iron</keyword>
<feature type="domain" description="NADH-ubiquinone oxidoreductase 51kDa subunit iron-sulphur binding" evidence="7">
    <location>
        <begin position="369"/>
        <end position="451"/>
    </location>
</feature>
<organism evidence="8 9">
    <name type="scientific">Leifsonia shinshuensis</name>
    <dbReference type="NCBI Taxonomy" id="150026"/>
    <lineage>
        <taxon>Bacteria</taxon>
        <taxon>Bacillati</taxon>
        <taxon>Actinomycetota</taxon>
        <taxon>Actinomycetes</taxon>
        <taxon>Micrococcales</taxon>
        <taxon>Microbacteriaceae</taxon>
        <taxon>Leifsonia</taxon>
    </lineage>
</organism>
<gene>
    <name evidence="8" type="ORF">F1C12_18865</name>
</gene>
<evidence type="ECO:0000256" key="2">
    <source>
        <dbReference type="ARBA" id="ARBA00022485"/>
    </source>
</evidence>
<dbReference type="GO" id="GO:0051539">
    <property type="term" value="F:4 iron, 4 sulfur cluster binding"/>
    <property type="evidence" value="ECO:0007669"/>
    <property type="project" value="UniProtKB-KW"/>
</dbReference>
<keyword evidence="2" id="KW-0004">4Fe-4S</keyword>
<comment type="similarity">
    <text evidence="1">Belongs to the complex I 51 kDa subunit family.</text>
</comment>
<dbReference type="KEGG" id="lse:F1C12_18865"/>
<dbReference type="SUPFAM" id="SSF142019">
    <property type="entry name" value="Nqo1 FMN-binding domain-like"/>
    <property type="match status" value="1"/>
</dbReference>